<dbReference type="Proteomes" id="UP000298284">
    <property type="component" value="Unassembled WGS sequence"/>
</dbReference>
<reference evidence="9 10" key="1">
    <citation type="submission" date="2019-04" db="EMBL/GenBank/DDBJ databases">
        <authorList>
            <person name="Feng G."/>
            <person name="Zhang J."/>
            <person name="Zhu H."/>
        </authorList>
    </citation>
    <scope>NUCLEOTIDE SEQUENCE [LARGE SCALE GENOMIC DNA]</scope>
    <source>
        <strain evidence="9 10">JCM 19491</strain>
    </source>
</reference>
<feature type="transmembrane region" description="Helical" evidence="8">
    <location>
        <begin position="174"/>
        <end position="201"/>
    </location>
</feature>
<dbReference type="GO" id="GO:0015128">
    <property type="term" value="F:gluconate transmembrane transporter activity"/>
    <property type="evidence" value="ECO:0007669"/>
    <property type="project" value="InterPro"/>
</dbReference>
<keyword evidence="4 8" id="KW-0812">Transmembrane</keyword>
<protein>
    <submittedName>
        <fullName evidence="9">Gluconate transporter</fullName>
    </submittedName>
</protein>
<feature type="transmembrane region" description="Helical" evidence="8">
    <location>
        <begin position="222"/>
        <end position="245"/>
    </location>
</feature>
<comment type="similarity">
    <text evidence="7">Belongs to the GntP permease family.</text>
</comment>
<feature type="transmembrane region" description="Helical" evidence="8">
    <location>
        <begin position="136"/>
        <end position="154"/>
    </location>
</feature>
<dbReference type="EMBL" id="SRKZ01000001">
    <property type="protein sequence ID" value="TGD82428.1"/>
    <property type="molecule type" value="Genomic_DNA"/>
</dbReference>
<dbReference type="PANTHER" id="PTHR30354">
    <property type="entry name" value="GNT FAMILY GLUCONATE TRANSPORTER"/>
    <property type="match status" value="1"/>
</dbReference>
<evidence type="ECO:0000256" key="5">
    <source>
        <dbReference type="ARBA" id="ARBA00022989"/>
    </source>
</evidence>
<feature type="transmembrane region" description="Helical" evidence="8">
    <location>
        <begin position="298"/>
        <end position="317"/>
    </location>
</feature>
<evidence type="ECO:0000256" key="8">
    <source>
        <dbReference type="SAM" id="Phobius"/>
    </source>
</evidence>
<dbReference type="NCBIfam" id="TIGR00791">
    <property type="entry name" value="gntP"/>
    <property type="match status" value="1"/>
</dbReference>
<proteinExistence type="inferred from homology"/>
<keyword evidence="6 8" id="KW-0472">Membrane</keyword>
<evidence type="ECO:0000313" key="9">
    <source>
        <dbReference type="EMBL" id="TGD82428.1"/>
    </source>
</evidence>
<evidence type="ECO:0000256" key="4">
    <source>
        <dbReference type="ARBA" id="ARBA00022692"/>
    </source>
</evidence>
<evidence type="ECO:0000256" key="3">
    <source>
        <dbReference type="ARBA" id="ARBA00022475"/>
    </source>
</evidence>
<feature type="transmembrane region" description="Helical" evidence="8">
    <location>
        <begin position="377"/>
        <end position="400"/>
    </location>
</feature>
<evidence type="ECO:0000256" key="7">
    <source>
        <dbReference type="ARBA" id="ARBA00049663"/>
    </source>
</evidence>
<name>A0A4Z0MSW5_9BACT</name>
<dbReference type="PANTHER" id="PTHR30354:SF22">
    <property type="entry name" value="HIGH-AFFINITY GLUCONATE TRANSPORTER"/>
    <property type="match status" value="1"/>
</dbReference>
<keyword evidence="3" id="KW-1003">Cell membrane</keyword>
<dbReference type="AlphaFoldDB" id="A0A4Z0MSW5"/>
<comment type="subcellular location">
    <subcellularLocation>
        <location evidence="1">Cell membrane</location>
        <topology evidence="1">Multi-pass membrane protein</topology>
    </subcellularLocation>
</comment>
<feature type="transmembrane region" description="Helical" evidence="8">
    <location>
        <begin position="420"/>
        <end position="440"/>
    </location>
</feature>
<dbReference type="RefSeq" id="WP_135528590.1">
    <property type="nucleotide sequence ID" value="NZ_SRKZ01000001.1"/>
</dbReference>
<accession>A0A4Z0MSW5</accession>
<dbReference type="InterPro" id="IPR003474">
    <property type="entry name" value="Glcn_transporter"/>
</dbReference>
<dbReference type="PIRSF" id="PIRSF002746">
    <property type="entry name" value="Gluconate_transporter"/>
    <property type="match status" value="1"/>
</dbReference>
<keyword evidence="2" id="KW-0813">Transport</keyword>
<feature type="transmembrane region" description="Helical" evidence="8">
    <location>
        <begin position="251"/>
        <end position="277"/>
    </location>
</feature>
<gene>
    <name evidence="9" type="ORF">EU557_01160</name>
</gene>
<sequence length="442" mass="45919">MILLIVLLAVLALIGLISWGKVNAFLAFLLVTLGTGFALGLPPHELMAAVYKGLGDTLGSVLIVIILGAMLGKIVAESGAAQQIAAVLIQAFGTRYIQWTMMVTGFIIGIPLFYNVGFVLMIPLIFSVVYKYRLPAVYVGLPMLAALSVMHGFLPPHPSPTALVAQFHANMGLTFVYGLLIAIPAIVLAGPVYGLTLRGIVSVPLASFVSETLPEGALPGRLNSFLSSLLPVLLLVLVLGLQAVLPPGGPLAPALTFLAEPSVVMLVSVLVATFTLGTGLGKPMGAVMDAYSASVKDVALILLIIGGAGALKQVLVASGVSSEIAQGLQSTGLPPLLLGWLIAAAIRVCLGSATIAGLTAAGVMLPTMAQSHANPNLMVLSIGAGSLLLSHFNDAGFWLFKEYFNLSAKDTLRSWTMMETIVSVVGLLGVLLLNWALPLLGQ</sequence>
<keyword evidence="5 8" id="KW-1133">Transmembrane helix</keyword>
<feature type="transmembrane region" description="Helical" evidence="8">
    <location>
        <begin position="337"/>
        <end position="365"/>
    </location>
</feature>
<dbReference type="Pfam" id="PF02447">
    <property type="entry name" value="GntP_permease"/>
    <property type="match status" value="1"/>
</dbReference>
<dbReference type="GO" id="GO:0005886">
    <property type="term" value="C:plasma membrane"/>
    <property type="evidence" value="ECO:0007669"/>
    <property type="project" value="UniProtKB-SubCell"/>
</dbReference>
<comment type="caution">
    <text evidence="9">The sequence shown here is derived from an EMBL/GenBank/DDBJ whole genome shotgun (WGS) entry which is preliminary data.</text>
</comment>
<evidence type="ECO:0000256" key="1">
    <source>
        <dbReference type="ARBA" id="ARBA00004651"/>
    </source>
</evidence>
<evidence type="ECO:0000313" key="10">
    <source>
        <dbReference type="Proteomes" id="UP000298284"/>
    </source>
</evidence>
<feature type="transmembrane region" description="Helical" evidence="8">
    <location>
        <begin position="54"/>
        <end position="76"/>
    </location>
</feature>
<dbReference type="OrthoDB" id="9787129at2"/>
<organism evidence="9 10">
    <name type="scientific">Hymenobacter wooponensis</name>
    <dbReference type="NCBI Taxonomy" id="1525360"/>
    <lineage>
        <taxon>Bacteria</taxon>
        <taxon>Pseudomonadati</taxon>
        <taxon>Bacteroidota</taxon>
        <taxon>Cytophagia</taxon>
        <taxon>Cytophagales</taxon>
        <taxon>Hymenobacteraceae</taxon>
        <taxon>Hymenobacter</taxon>
    </lineage>
</organism>
<feature type="transmembrane region" description="Helical" evidence="8">
    <location>
        <begin position="25"/>
        <end position="42"/>
    </location>
</feature>
<keyword evidence="10" id="KW-1185">Reference proteome</keyword>
<feature type="transmembrane region" description="Helical" evidence="8">
    <location>
        <begin position="96"/>
        <end position="129"/>
    </location>
</feature>
<evidence type="ECO:0000256" key="2">
    <source>
        <dbReference type="ARBA" id="ARBA00022448"/>
    </source>
</evidence>
<evidence type="ECO:0000256" key="6">
    <source>
        <dbReference type="ARBA" id="ARBA00023136"/>
    </source>
</evidence>